<dbReference type="PANTHER" id="PTHR16181:SF29">
    <property type="entry name" value="PROTEIN FAM83A-RELATED"/>
    <property type="match status" value="1"/>
</dbReference>
<dbReference type="Ensembl" id="ENSAOCT00000081210.1">
    <property type="protein sequence ID" value="ENSAOCP00000079074.1"/>
    <property type="gene ID" value="ENSAOCG00000031695.1"/>
</dbReference>
<dbReference type="GO" id="GO:0007173">
    <property type="term" value="P:epidermal growth factor receptor signaling pathway"/>
    <property type="evidence" value="ECO:0007669"/>
    <property type="project" value="TreeGrafter"/>
</dbReference>
<feature type="region of interest" description="Disordered" evidence="2">
    <location>
        <begin position="703"/>
        <end position="743"/>
    </location>
</feature>
<dbReference type="InterPro" id="IPR050944">
    <property type="entry name" value="FAM83"/>
</dbReference>
<feature type="compositionally biased region" description="Polar residues" evidence="2">
    <location>
        <begin position="115"/>
        <end position="132"/>
    </location>
</feature>
<dbReference type="AlphaFoldDB" id="A0AAQ6APA6"/>
<feature type="compositionally biased region" description="Polar residues" evidence="2">
    <location>
        <begin position="711"/>
        <end position="723"/>
    </location>
</feature>
<feature type="compositionally biased region" description="Polar residues" evidence="2">
    <location>
        <begin position="619"/>
        <end position="630"/>
    </location>
</feature>
<name>A0AAQ6APA6_AMPOC</name>
<feature type="region of interest" description="Disordered" evidence="2">
    <location>
        <begin position="591"/>
        <end position="648"/>
    </location>
</feature>
<dbReference type="InterPro" id="IPR012461">
    <property type="entry name" value="SACK1"/>
</dbReference>
<evidence type="ECO:0000259" key="3">
    <source>
        <dbReference type="Pfam" id="PF07894"/>
    </source>
</evidence>
<feature type="region of interest" description="Disordered" evidence="2">
    <location>
        <begin position="92"/>
        <end position="140"/>
    </location>
</feature>
<reference evidence="4" key="3">
    <citation type="submission" date="2025-09" db="UniProtKB">
        <authorList>
            <consortium name="Ensembl"/>
        </authorList>
    </citation>
    <scope>IDENTIFICATION</scope>
</reference>
<evidence type="ECO:0000313" key="4">
    <source>
        <dbReference type="Ensembl" id="ENSAOCP00000079074.1"/>
    </source>
</evidence>
<sequence>MDACNSVSVLWYRKSKPQGKVRRRVQDLRVPSSSYYDFISNRPTLGLSHNESARLAADCLLSQGLEGYHKMLNEEGEVDFLSELDKSYILENGRDGYTDDPGGTDDDDKELDNLSAGSQSPTSCSAMSTDSDPTLADLDPSGLKDVKSSDRILNDSRIEVIFQSDSRGAGMKDLVRQFIRKAKLALAIVMDSFSDVELLCDLLEASRKRNVSVHLLLDRLNMNLFTNMWQELKLNSKNFPKLSVRSVHGQTYCSKTGRKLTGQIAASFIITDWAEVLTGSYSFSWLSWQVHRSLAVLMKGSTVAPFHQEFHRLHCSSRPVAGFVTFITLPHSLFLNSRPHEAQNNNTGITKQKSKQTKTNMCIWAWNENPENTQIVLCNPASTERESGTGDNQPVHRADTGLQTQSKTPQLHPKPLAQLGTQCSVQHVPVEKPKHTVGALCTQPEARRNMEPLEKNQGQIHSNPPDQTHFSYVQSQRASITITTTTTAENNARVQVPSPLCTASPTYGQHRTVRYQSTLMKNSSLDHPDVATEGLFFQQRSRNILPTGLNTHKGQWNYSLNFKPKVELPSDNPKLLTPSTTQQKQANTRIQFPFSSPRGHTSGPQTTFLESRRQDQPQRRCQSPLQSHPNADSPGPKSASTGMGSHLKPQLQTDSKLFMSGARMPPQPQPSQQRINWTPQSNQAAMAGAVARHSSFRMGQNTRGQLGWRPFQSSMNSSLARSKSMTDRRTAGFRGAGLHQNRT</sequence>
<proteinExistence type="inferred from homology"/>
<reference evidence="4 5" key="1">
    <citation type="submission" date="2022-01" db="EMBL/GenBank/DDBJ databases">
        <title>A chromosome-scale genome assembly of the false clownfish, Amphiprion ocellaris.</title>
        <authorList>
            <person name="Ryu T."/>
        </authorList>
    </citation>
    <scope>NUCLEOTIDE SEQUENCE [LARGE SCALE GENOMIC DNA]</scope>
</reference>
<gene>
    <name evidence="4" type="primary">ARHGAP6</name>
</gene>
<reference evidence="4" key="2">
    <citation type="submission" date="2025-08" db="UniProtKB">
        <authorList>
            <consortium name="Ensembl"/>
        </authorList>
    </citation>
    <scope>IDENTIFICATION</scope>
</reference>
<dbReference type="GO" id="GO:0019901">
    <property type="term" value="F:protein kinase binding"/>
    <property type="evidence" value="ECO:0007669"/>
    <property type="project" value="TreeGrafter"/>
</dbReference>
<dbReference type="PANTHER" id="PTHR16181">
    <property type="entry name" value="PROTEIN FAM83A-RELATED"/>
    <property type="match status" value="1"/>
</dbReference>
<evidence type="ECO:0000256" key="1">
    <source>
        <dbReference type="ARBA" id="ARBA00006937"/>
    </source>
</evidence>
<feature type="domain" description="Scaffolding anchor of CK1" evidence="3">
    <location>
        <begin position="44"/>
        <end position="319"/>
    </location>
</feature>
<dbReference type="SUPFAM" id="SSF56024">
    <property type="entry name" value="Phospholipase D/nuclease"/>
    <property type="match status" value="1"/>
</dbReference>
<dbReference type="Proteomes" id="UP001501940">
    <property type="component" value="Chromosome 9"/>
</dbReference>
<feature type="compositionally biased region" description="Polar residues" evidence="2">
    <location>
        <begin position="591"/>
        <end position="609"/>
    </location>
</feature>
<organism evidence="4 5">
    <name type="scientific">Amphiprion ocellaris</name>
    <name type="common">Clown anemonefish</name>
    <dbReference type="NCBI Taxonomy" id="80972"/>
    <lineage>
        <taxon>Eukaryota</taxon>
        <taxon>Metazoa</taxon>
        <taxon>Chordata</taxon>
        <taxon>Craniata</taxon>
        <taxon>Vertebrata</taxon>
        <taxon>Euteleostomi</taxon>
        <taxon>Actinopterygii</taxon>
        <taxon>Neopterygii</taxon>
        <taxon>Teleostei</taxon>
        <taxon>Neoteleostei</taxon>
        <taxon>Acanthomorphata</taxon>
        <taxon>Ovalentaria</taxon>
        <taxon>Pomacentridae</taxon>
        <taxon>Amphiprion</taxon>
    </lineage>
</organism>
<evidence type="ECO:0000256" key="2">
    <source>
        <dbReference type="SAM" id="MobiDB-lite"/>
    </source>
</evidence>
<keyword evidence="5" id="KW-1185">Reference proteome</keyword>
<comment type="similarity">
    <text evidence="1">Belongs to the FAM83 family.</text>
</comment>
<evidence type="ECO:0000313" key="5">
    <source>
        <dbReference type="Proteomes" id="UP001501940"/>
    </source>
</evidence>
<accession>A0AAQ6APA6</accession>
<protein>
    <recommendedName>
        <fullName evidence="3">Scaffolding anchor of CK1 domain-containing protein</fullName>
    </recommendedName>
</protein>
<dbReference type="GeneTree" id="ENSGT00940000160768"/>
<dbReference type="Pfam" id="PF07894">
    <property type="entry name" value="SACK1"/>
    <property type="match status" value="1"/>
</dbReference>
<dbReference type="Gene3D" id="3.30.870.10">
    <property type="entry name" value="Endonuclease Chain A"/>
    <property type="match status" value="1"/>
</dbReference>